<keyword evidence="1" id="KW-0677">Repeat</keyword>
<comment type="caution">
    <text evidence="6">The sequence shown here is derived from an EMBL/GenBank/DDBJ whole genome shotgun (WGS) entry which is preliminary data.</text>
</comment>
<dbReference type="InterPro" id="IPR002110">
    <property type="entry name" value="Ankyrin_rpt"/>
</dbReference>
<sequence>MALGLSNSNELTLKSVQRSSTGFPPSISFFDTRIYLVCARKVLVGGYSQILSSNNGSLVLEGHFGAVEFREQGKPCLPRSKVVDHLTAGSESKDVGVACIYLNHKEADTQTPDRLLAGLWRQLVLGQDIGPLATKLYEQHHEKGTTPSLDDVCEVLISSLVNYPKVYIIVDAIDEYPEVQRRILLRHLVAMGPHSNLMITSRPNITPDASLPHLETLDICARAEDLLRYVDGQIDSSPRLSKYVQSQPALREDIHSKISSHTVDGMFLLAKLHIESLATKNTIKAIRAALNSLPHTLRDSYNVAMQRIEAQSEEDRKTARLAIIWVANAKRPLTVEEIQAALAVEPGARQLDKENVMDIEIILATCAGLVIIDEQRSIVRLVHYTTQEYLDSIQKVQFPDAQTEIARTLLTLLAFDGYPDPSWRSWKLPPLISYSQYCLVHAAGKSEAPLRKMIVEFLSHALQWKQRLSGPYLSAWNTPPWNFFWPSQPSALWIAAAANMLGTAKFLLEEGPMNKHPDGSGISVASYYGYFEMVQLLVENGADVNTPSNQHGPPLTAASGTGRDRIVEFLLKNGADINACGGRYDSALHAALANKQEKMVRLLIEHGADVNLATGEHGGVLMMALWYGMENIVPMLLERGADVNARGGKYGYVLRMAFAQKQEKTAQLLIQNGANVNQQVQIDIDESFVLDSIFPAVATRDSAYVGEGTLLTSAAYHGRQNEVRLLLENGADVNALGGRYGFALQAAVFNGHENIARLLIKKGANVNFMDNIYGTPLATASSQGNKRLVQLLIDNGANLDVKGPYGTAVEEALFHGHNDIAKLLIQHRAIVTRDVSGLELGEREGTDKEEEPTNDSDGSSVDEEESTDTEYFTDEGEFTEGL</sequence>
<dbReference type="Pfam" id="PF22939">
    <property type="entry name" value="WHD_GPIID"/>
    <property type="match status" value="1"/>
</dbReference>
<dbReference type="SUPFAM" id="SSF48403">
    <property type="entry name" value="Ankyrin repeat"/>
    <property type="match status" value="1"/>
</dbReference>
<gene>
    <name evidence="6" type="ORF">MVEN_00456000</name>
</gene>
<reference evidence="6" key="1">
    <citation type="submission" date="2020-05" db="EMBL/GenBank/DDBJ databases">
        <title>Mycena genomes resolve the evolution of fungal bioluminescence.</title>
        <authorList>
            <person name="Tsai I.J."/>
        </authorList>
    </citation>
    <scope>NUCLEOTIDE SEQUENCE</scope>
    <source>
        <strain evidence="6">CCC161011</strain>
    </source>
</reference>
<feature type="repeat" description="ANK" evidence="2">
    <location>
        <begin position="583"/>
        <end position="615"/>
    </location>
</feature>
<dbReference type="InterPro" id="IPR051616">
    <property type="entry name" value="Cul2-RING_E3_ligase_SR"/>
</dbReference>
<feature type="repeat" description="ANK" evidence="2">
    <location>
        <begin position="517"/>
        <end position="549"/>
    </location>
</feature>
<evidence type="ECO:0000256" key="2">
    <source>
        <dbReference type="PROSITE-ProRule" id="PRU00023"/>
    </source>
</evidence>
<dbReference type="InterPro" id="IPR036770">
    <property type="entry name" value="Ankyrin_rpt-contain_sf"/>
</dbReference>
<keyword evidence="7" id="KW-1185">Reference proteome</keyword>
<evidence type="ECO:0000259" key="4">
    <source>
        <dbReference type="Pfam" id="PF22939"/>
    </source>
</evidence>
<feature type="repeat" description="ANK" evidence="2">
    <location>
        <begin position="550"/>
        <end position="582"/>
    </location>
</feature>
<dbReference type="InterPro" id="IPR056884">
    <property type="entry name" value="NPHP3-like_N"/>
</dbReference>
<dbReference type="AlphaFoldDB" id="A0A8H6YV65"/>
<proteinExistence type="predicted"/>
<dbReference type="InterPro" id="IPR054471">
    <property type="entry name" value="GPIID_WHD"/>
</dbReference>
<dbReference type="OrthoDB" id="194358at2759"/>
<protein>
    <submittedName>
        <fullName evidence="6">Ankyrin repeat domain-containing protein</fullName>
    </submittedName>
</protein>
<evidence type="ECO:0000256" key="1">
    <source>
        <dbReference type="ARBA" id="ARBA00022737"/>
    </source>
</evidence>
<feature type="repeat" description="ANK" evidence="2">
    <location>
        <begin position="621"/>
        <end position="648"/>
    </location>
</feature>
<evidence type="ECO:0000313" key="6">
    <source>
        <dbReference type="EMBL" id="KAF7365819.1"/>
    </source>
</evidence>
<evidence type="ECO:0000256" key="3">
    <source>
        <dbReference type="SAM" id="MobiDB-lite"/>
    </source>
</evidence>
<dbReference type="Gene3D" id="3.40.50.300">
    <property type="entry name" value="P-loop containing nucleotide triphosphate hydrolases"/>
    <property type="match status" value="1"/>
</dbReference>
<dbReference type="PANTHER" id="PTHR46224:SF64">
    <property type="entry name" value="IQ MOTIF AND ANKYRIN REPEAT DOMAIN-CONTAINING PROTEIN 1"/>
    <property type="match status" value="1"/>
</dbReference>
<feature type="repeat" description="ANK" evidence="2">
    <location>
        <begin position="775"/>
        <end position="804"/>
    </location>
</feature>
<dbReference type="Pfam" id="PF12796">
    <property type="entry name" value="Ank_2"/>
    <property type="match status" value="2"/>
</dbReference>
<dbReference type="Pfam" id="PF00023">
    <property type="entry name" value="Ank"/>
    <property type="match status" value="1"/>
</dbReference>
<name>A0A8H6YV65_9AGAR</name>
<evidence type="ECO:0000259" key="5">
    <source>
        <dbReference type="Pfam" id="PF24883"/>
    </source>
</evidence>
<accession>A0A8H6YV65</accession>
<evidence type="ECO:0000313" key="7">
    <source>
        <dbReference type="Proteomes" id="UP000620124"/>
    </source>
</evidence>
<feature type="domain" description="GPI inositol-deacylase winged helix" evidence="4">
    <location>
        <begin position="312"/>
        <end position="391"/>
    </location>
</feature>
<dbReference type="EMBL" id="JACAZI010000003">
    <property type="protein sequence ID" value="KAF7365819.1"/>
    <property type="molecule type" value="Genomic_DNA"/>
</dbReference>
<dbReference type="PROSITE" id="PS50297">
    <property type="entry name" value="ANK_REP_REGION"/>
    <property type="match status" value="5"/>
</dbReference>
<feature type="domain" description="Nephrocystin 3-like N-terminal" evidence="5">
    <location>
        <begin position="80"/>
        <end position="202"/>
    </location>
</feature>
<feature type="repeat" description="ANK" evidence="2">
    <location>
        <begin position="743"/>
        <end position="771"/>
    </location>
</feature>
<dbReference type="PANTHER" id="PTHR46224">
    <property type="entry name" value="ANKYRIN REPEAT FAMILY PROTEIN"/>
    <property type="match status" value="1"/>
</dbReference>
<keyword evidence="2" id="KW-0040">ANK repeat</keyword>
<dbReference type="InterPro" id="IPR027417">
    <property type="entry name" value="P-loop_NTPase"/>
</dbReference>
<dbReference type="PROSITE" id="PS50088">
    <property type="entry name" value="ANK_REPEAT"/>
    <property type="match status" value="7"/>
</dbReference>
<dbReference type="Gene3D" id="1.25.40.20">
    <property type="entry name" value="Ankyrin repeat-containing domain"/>
    <property type="match status" value="2"/>
</dbReference>
<feature type="repeat" description="ANK" evidence="2">
    <location>
        <begin position="706"/>
        <end position="738"/>
    </location>
</feature>
<dbReference type="Proteomes" id="UP000620124">
    <property type="component" value="Unassembled WGS sequence"/>
</dbReference>
<feature type="compositionally biased region" description="Acidic residues" evidence="3">
    <location>
        <begin position="847"/>
        <end position="882"/>
    </location>
</feature>
<organism evidence="6 7">
    <name type="scientific">Mycena venus</name>
    <dbReference type="NCBI Taxonomy" id="2733690"/>
    <lineage>
        <taxon>Eukaryota</taxon>
        <taxon>Fungi</taxon>
        <taxon>Dikarya</taxon>
        <taxon>Basidiomycota</taxon>
        <taxon>Agaricomycotina</taxon>
        <taxon>Agaricomycetes</taxon>
        <taxon>Agaricomycetidae</taxon>
        <taxon>Agaricales</taxon>
        <taxon>Marasmiineae</taxon>
        <taxon>Mycenaceae</taxon>
        <taxon>Mycena</taxon>
    </lineage>
</organism>
<feature type="region of interest" description="Disordered" evidence="3">
    <location>
        <begin position="840"/>
        <end position="882"/>
    </location>
</feature>
<dbReference type="SMART" id="SM00248">
    <property type="entry name" value="ANK"/>
    <property type="match status" value="10"/>
</dbReference>
<dbReference type="Pfam" id="PF24883">
    <property type="entry name" value="NPHP3_N"/>
    <property type="match status" value="1"/>
</dbReference>